<evidence type="ECO:0000313" key="3">
    <source>
        <dbReference type="EMBL" id="EFU82072.1"/>
    </source>
</evidence>
<protein>
    <recommendedName>
        <fullName evidence="5">Type I restriction modification DNA specificity domain-containing protein</fullName>
    </recommendedName>
</protein>
<keyword evidence="4" id="KW-1185">Reference proteome</keyword>
<dbReference type="Proteomes" id="UP000003343">
    <property type="component" value="Unassembled WGS sequence"/>
</dbReference>
<reference evidence="3 4" key="1">
    <citation type="submission" date="2010-12" db="EMBL/GenBank/DDBJ databases">
        <authorList>
            <person name="Muzny D."/>
            <person name="Qin X."/>
            <person name="Deng J."/>
            <person name="Jiang H."/>
            <person name="Liu Y."/>
            <person name="Qu J."/>
            <person name="Song X.-Z."/>
            <person name="Zhang L."/>
            <person name="Thornton R."/>
            <person name="Coyle M."/>
            <person name="Francisco L."/>
            <person name="Jackson L."/>
            <person name="Javaid M."/>
            <person name="Korchina V."/>
            <person name="Kovar C."/>
            <person name="Mata R."/>
            <person name="Mathew T."/>
            <person name="Ngo R."/>
            <person name="Nguyen L."/>
            <person name="Nguyen N."/>
            <person name="Okwuonu G."/>
            <person name="Ongeri F."/>
            <person name="Pham C."/>
            <person name="Simmons D."/>
            <person name="Wilczek-Boney K."/>
            <person name="Hale W."/>
            <person name="Jakkamsetti A."/>
            <person name="Pham P."/>
            <person name="Ruth R."/>
            <person name="San Lucas F."/>
            <person name="Warren J."/>
            <person name="Zhang J."/>
            <person name="Zhao Z."/>
            <person name="Zhou C."/>
            <person name="Zhu D."/>
            <person name="Lee S."/>
            <person name="Bess C."/>
            <person name="Blankenburg K."/>
            <person name="Forbes L."/>
            <person name="Fu Q."/>
            <person name="Gubbala S."/>
            <person name="Hirani K."/>
            <person name="Jayaseelan J.C."/>
            <person name="Lara F."/>
            <person name="Munidasa M."/>
            <person name="Palculict T."/>
            <person name="Patil S."/>
            <person name="Pu L.-L."/>
            <person name="Saada N."/>
            <person name="Tang L."/>
            <person name="Weissenberger G."/>
            <person name="Zhu Y."/>
            <person name="Hemphill L."/>
            <person name="Shang Y."/>
            <person name="Youmans B."/>
            <person name="Ayvaz T."/>
            <person name="Ross M."/>
            <person name="Santibanez J."/>
            <person name="Aqrawi P."/>
            <person name="Gross S."/>
            <person name="Joshi V."/>
            <person name="Fowler G."/>
            <person name="Nazareth L."/>
            <person name="Reid J."/>
            <person name="Worley K."/>
            <person name="Petrosino J."/>
            <person name="Highlander S."/>
            <person name="Gibbs R."/>
        </authorList>
    </citation>
    <scope>NUCLEOTIDE SEQUENCE [LARGE SCALE GENOMIC DNA]</scope>
    <source>
        <strain evidence="3 4">ATCC 35242</strain>
    </source>
</reference>
<accession>E6M3P1</accession>
<name>E6M3P1_9ACTO</name>
<comment type="caution">
    <text evidence="3">The sequence shown here is derived from an EMBL/GenBank/DDBJ whole genome shotgun (WGS) entry which is preliminary data.</text>
</comment>
<keyword evidence="1" id="KW-0680">Restriction system</keyword>
<sequence length="111" mass="12893">MNKMKAWQGSYGVSLYDGIVSPAYYTFDLASSVDSEFFNWAIRSKAYIPFFGRDSYGIRTDQWDFKVQALRNIPLFVPPVEEQRQIVDYLVQRLKGIDGLITDLDRQVELL</sequence>
<keyword evidence="2" id="KW-0238">DNA-binding</keyword>
<dbReference type="GO" id="GO:0003677">
    <property type="term" value="F:DNA binding"/>
    <property type="evidence" value="ECO:0007669"/>
    <property type="project" value="UniProtKB-KW"/>
</dbReference>
<evidence type="ECO:0008006" key="5">
    <source>
        <dbReference type="Google" id="ProtNLM"/>
    </source>
</evidence>
<proteinExistence type="predicted"/>
<dbReference type="AlphaFoldDB" id="E6M3P1"/>
<feature type="non-terminal residue" evidence="3">
    <location>
        <position position="111"/>
    </location>
</feature>
<evidence type="ECO:0000256" key="1">
    <source>
        <dbReference type="ARBA" id="ARBA00022747"/>
    </source>
</evidence>
<organism evidence="3 4">
    <name type="scientific">Mobiluncus holmesii ATCC 35242</name>
    <dbReference type="NCBI Taxonomy" id="887899"/>
    <lineage>
        <taxon>Bacteria</taxon>
        <taxon>Bacillati</taxon>
        <taxon>Actinomycetota</taxon>
        <taxon>Actinomycetes</taxon>
        <taxon>Actinomycetales</taxon>
        <taxon>Actinomycetaceae</taxon>
        <taxon>Mobiluncus</taxon>
    </lineage>
</organism>
<dbReference type="SUPFAM" id="SSF116734">
    <property type="entry name" value="DNA methylase specificity domain"/>
    <property type="match status" value="1"/>
</dbReference>
<dbReference type="EMBL" id="AEPZ01000006">
    <property type="protein sequence ID" value="EFU82072.1"/>
    <property type="molecule type" value="Genomic_DNA"/>
</dbReference>
<dbReference type="GO" id="GO:0009307">
    <property type="term" value="P:DNA restriction-modification system"/>
    <property type="evidence" value="ECO:0007669"/>
    <property type="project" value="UniProtKB-KW"/>
</dbReference>
<dbReference type="Gene3D" id="3.90.220.20">
    <property type="entry name" value="DNA methylase specificity domains"/>
    <property type="match status" value="1"/>
</dbReference>
<evidence type="ECO:0000256" key="2">
    <source>
        <dbReference type="ARBA" id="ARBA00023125"/>
    </source>
</evidence>
<evidence type="ECO:0000313" key="4">
    <source>
        <dbReference type="Proteomes" id="UP000003343"/>
    </source>
</evidence>
<dbReference type="HOGENOM" id="CLU_2163748_0_0_11"/>
<gene>
    <name evidence="3" type="ORF">HMPREF0576_0873</name>
</gene>
<dbReference type="InterPro" id="IPR044946">
    <property type="entry name" value="Restrct_endonuc_typeI_TRD_sf"/>
</dbReference>